<protein>
    <submittedName>
        <fullName evidence="1">Uncharacterized protein</fullName>
    </submittedName>
</protein>
<dbReference type="EMBL" id="AACB03000005">
    <property type="protein sequence ID" value="KAE8301458.1"/>
    <property type="molecule type" value="Genomic_DNA"/>
</dbReference>
<organism evidence="1 2">
    <name type="scientific">Giardia intestinalis (strain ATCC 50803 / WB clone C6)</name>
    <name type="common">Giardia lamblia</name>
    <dbReference type="NCBI Taxonomy" id="184922"/>
    <lineage>
        <taxon>Eukaryota</taxon>
        <taxon>Metamonada</taxon>
        <taxon>Diplomonadida</taxon>
        <taxon>Hexamitidae</taxon>
        <taxon>Giardiinae</taxon>
        <taxon>Giardia</taxon>
    </lineage>
</organism>
<dbReference type="KEGG" id="gla:GL50803_002352"/>
<gene>
    <name evidence="1" type="ORF">GL50803_002352</name>
</gene>
<accession>A8BZC9</accession>
<dbReference type="HOGENOM" id="CLU_2031112_0_0_1"/>
<dbReference type="GeneID" id="5696883"/>
<dbReference type="AlphaFoldDB" id="A8BZC9"/>
<reference evidence="1 2" key="1">
    <citation type="journal article" date="2007" name="Science">
        <title>Genomic minimalism in the early diverging intestinal parasite Giardia lamblia.</title>
        <authorList>
            <person name="Morrison H.G."/>
            <person name="McArthur A.G."/>
            <person name="Gillin F.D."/>
            <person name="Aley S.B."/>
            <person name="Adam R.D."/>
            <person name="Olsen G.J."/>
            <person name="Best A.A."/>
            <person name="Cande W.Z."/>
            <person name="Chen F."/>
            <person name="Cipriano M.J."/>
            <person name="Davids B.J."/>
            <person name="Dawson S.C."/>
            <person name="Elmendorf H.G."/>
            <person name="Hehl A.B."/>
            <person name="Holder M.E."/>
            <person name="Huse S.M."/>
            <person name="Kim U.U."/>
            <person name="Lasek-Nesselquist E."/>
            <person name="Manning G."/>
            <person name="Nigam A."/>
            <person name="Nixon J.E."/>
            <person name="Palm D."/>
            <person name="Passamaneck N.E."/>
            <person name="Prabhu A."/>
            <person name="Reich C.I."/>
            <person name="Reiner D.S."/>
            <person name="Samuelson J."/>
            <person name="Svard S.G."/>
            <person name="Sogin M.L."/>
        </authorList>
    </citation>
    <scope>NUCLEOTIDE SEQUENCE [LARGE SCALE GENOMIC DNA]</scope>
    <source>
        <strain evidence="1 2">WB C6</strain>
    </source>
</reference>
<dbReference type="RefSeq" id="XP_001704022.1">
    <property type="nucleotide sequence ID" value="XM_001703970.1"/>
</dbReference>
<dbReference type="OMA" id="TKALRHE"/>
<comment type="caution">
    <text evidence="1">The sequence shown here is derived from an EMBL/GenBank/DDBJ whole genome shotgun (WGS) entry which is preliminary data.</text>
</comment>
<evidence type="ECO:0000313" key="1">
    <source>
        <dbReference type="EMBL" id="KAE8301458.1"/>
    </source>
</evidence>
<name>A8BZC9_GIAIC</name>
<proteinExistence type="predicted"/>
<sequence length="122" mass="13726">MMSLEGEKAEVQALLKRLGERRTHIVKAAENIDRLLAQVSASESDQRLFTALQDAHASTPVSLSPKALLRLEALKKRLFLAQTREADIREQLDLVFGDCTETLLDLQLIIDETKELRTEIGK</sequence>
<dbReference type="VEuPathDB" id="GiardiaDB:GL50803_2352"/>
<evidence type="ECO:0000313" key="2">
    <source>
        <dbReference type="Proteomes" id="UP000001548"/>
    </source>
</evidence>
<keyword evidence="2" id="KW-1185">Reference proteome</keyword>
<dbReference type="Proteomes" id="UP000001548">
    <property type="component" value="Unassembled WGS sequence"/>
</dbReference>